<dbReference type="AlphaFoldDB" id="A0A5B7DTY3"/>
<dbReference type="Proteomes" id="UP000324222">
    <property type="component" value="Unassembled WGS sequence"/>
</dbReference>
<keyword evidence="3" id="KW-1185">Reference proteome</keyword>
<comment type="caution">
    <text evidence="2">The sequence shown here is derived from an EMBL/GenBank/DDBJ whole genome shotgun (WGS) entry which is preliminary data.</text>
</comment>
<feature type="region of interest" description="Disordered" evidence="1">
    <location>
        <begin position="63"/>
        <end position="109"/>
    </location>
</feature>
<feature type="compositionally biased region" description="Pro residues" evidence="1">
    <location>
        <begin position="83"/>
        <end position="99"/>
    </location>
</feature>
<proteinExistence type="predicted"/>
<evidence type="ECO:0000313" key="2">
    <source>
        <dbReference type="EMBL" id="MPC24517.1"/>
    </source>
</evidence>
<name>A0A5B7DTY3_PORTR</name>
<organism evidence="2 3">
    <name type="scientific">Portunus trituberculatus</name>
    <name type="common">Swimming crab</name>
    <name type="synonym">Neptunus trituberculatus</name>
    <dbReference type="NCBI Taxonomy" id="210409"/>
    <lineage>
        <taxon>Eukaryota</taxon>
        <taxon>Metazoa</taxon>
        <taxon>Ecdysozoa</taxon>
        <taxon>Arthropoda</taxon>
        <taxon>Crustacea</taxon>
        <taxon>Multicrustacea</taxon>
        <taxon>Malacostraca</taxon>
        <taxon>Eumalacostraca</taxon>
        <taxon>Eucarida</taxon>
        <taxon>Decapoda</taxon>
        <taxon>Pleocyemata</taxon>
        <taxon>Brachyura</taxon>
        <taxon>Eubrachyura</taxon>
        <taxon>Portunoidea</taxon>
        <taxon>Portunidae</taxon>
        <taxon>Portuninae</taxon>
        <taxon>Portunus</taxon>
    </lineage>
</organism>
<reference evidence="2 3" key="1">
    <citation type="submission" date="2019-05" db="EMBL/GenBank/DDBJ databases">
        <title>Another draft genome of Portunus trituberculatus and its Hox gene families provides insights of decapod evolution.</title>
        <authorList>
            <person name="Jeong J.-H."/>
            <person name="Song I."/>
            <person name="Kim S."/>
            <person name="Choi T."/>
            <person name="Kim D."/>
            <person name="Ryu S."/>
            <person name="Kim W."/>
        </authorList>
    </citation>
    <scope>NUCLEOTIDE SEQUENCE [LARGE SCALE GENOMIC DNA]</scope>
    <source>
        <tissue evidence="2">Muscle</tissue>
    </source>
</reference>
<dbReference type="EMBL" id="VSRR010001340">
    <property type="protein sequence ID" value="MPC24517.1"/>
    <property type="molecule type" value="Genomic_DNA"/>
</dbReference>
<sequence>MKDEDGFTNTRLVILEERWWQRWTGEERLWNEAEHHEWVSGGVGEGRGGRGGVGGPVFVALSGQGRTGQQVSRATPRDSLRPSTPPLPFPRLSLPPPRPQMRSYVTVTR</sequence>
<protein>
    <submittedName>
        <fullName evidence="2">Uncharacterized protein</fullName>
    </submittedName>
</protein>
<accession>A0A5B7DTY3</accession>
<evidence type="ECO:0000256" key="1">
    <source>
        <dbReference type="SAM" id="MobiDB-lite"/>
    </source>
</evidence>
<gene>
    <name evidence="2" type="ORF">E2C01_017599</name>
</gene>
<evidence type="ECO:0000313" key="3">
    <source>
        <dbReference type="Proteomes" id="UP000324222"/>
    </source>
</evidence>